<evidence type="ECO:0000313" key="8">
    <source>
        <dbReference type="EMBL" id="SHL92238.1"/>
    </source>
</evidence>
<dbReference type="CDD" id="cd17535">
    <property type="entry name" value="REC_NarL-like"/>
    <property type="match status" value="1"/>
</dbReference>
<dbReference type="CDD" id="cd06170">
    <property type="entry name" value="LuxR_C_like"/>
    <property type="match status" value="1"/>
</dbReference>
<keyword evidence="2" id="KW-0805">Transcription regulation</keyword>
<dbReference type="PROSITE" id="PS50110">
    <property type="entry name" value="RESPONSE_REGULATORY"/>
    <property type="match status" value="1"/>
</dbReference>
<dbReference type="Pfam" id="PF00196">
    <property type="entry name" value="GerE"/>
    <property type="match status" value="1"/>
</dbReference>
<feature type="modified residue" description="4-aspartylphosphate" evidence="5">
    <location>
        <position position="56"/>
    </location>
</feature>
<keyword evidence="3" id="KW-0238">DNA-binding</keyword>
<dbReference type="Gene3D" id="3.40.50.2300">
    <property type="match status" value="1"/>
</dbReference>
<dbReference type="SMART" id="SM00421">
    <property type="entry name" value="HTH_LUXR"/>
    <property type="match status" value="1"/>
</dbReference>
<accession>A0A1M7EKP6</accession>
<evidence type="ECO:0000259" key="7">
    <source>
        <dbReference type="PROSITE" id="PS50110"/>
    </source>
</evidence>
<dbReference type="Proteomes" id="UP000322545">
    <property type="component" value="Unassembled WGS sequence"/>
</dbReference>
<dbReference type="GO" id="GO:0003677">
    <property type="term" value="F:DNA binding"/>
    <property type="evidence" value="ECO:0007669"/>
    <property type="project" value="UniProtKB-KW"/>
</dbReference>
<evidence type="ECO:0000256" key="1">
    <source>
        <dbReference type="ARBA" id="ARBA00022553"/>
    </source>
</evidence>
<dbReference type="SMART" id="SM00448">
    <property type="entry name" value="REC"/>
    <property type="match status" value="1"/>
</dbReference>
<dbReference type="PROSITE" id="PS50043">
    <property type="entry name" value="HTH_LUXR_2"/>
    <property type="match status" value="1"/>
</dbReference>
<dbReference type="InterPro" id="IPR011006">
    <property type="entry name" value="CheY-like_superfamily"/>
</dbReference>
<dbReference type="InterPro" id="IPR039420">
    <property type="entry name" value="WalR-like"/>
</dbReference>
<evidence type="ECO:0000256" key="3">
    <source>
        <dbReference type="ARBA" id="ARBA00023125"/>
    </source>
</evidence>
<dbReference type="EMBL" id="FRCB01000003">
    <property type="protein sequence ID" value="SHL92238.1"/>
    <property type="molecule type" value="Genomic_DNA"/>
</dbReference>
<dbReference type="AlphaFoldDB" id="A0A1M7EKP6"/>
<reference evidence="8 9" key="1">
    <citation type="submission" date="2016-11" db="EMBL/GenBank/DDBJ databases">
        <authorList>
            <person name="Varghese N."/>
            <person name="Submissions S."/>
        </authorList>
    </citation>
    <scope>NUCLEOTIDE SEQUENCE [LARGE SCALE GENOMIC DNA]</scope>
    <source>
        <strain evidence="8 9">DSM 28249</strain>
    </source>
</reference>
<dbReference type="GO" id="GO:0000160">
    <property type="term" value="P:phosphorelay signal transduction system"/>
    <property type="evidence" value="ECO:0007669"/>
    <property type="project" value="InterPro"/>
</dbReference>
<evidence type="ECO:0000256" key="5">
    <source>
        <dbReference type="PROSITE-ProRule" id="PRU00169"/>
    </source>
</evidence>
<keyword evidence="1 5" id="KW-0597">Phosphoprotein</keyword>
<evidence type="ECO:0000259" key="6">
    <source>
        <dbReference type="PROSITE" id="PS50043"/>
    </source>
</evidence>
<dbReference type="InterPro" id="IPR058245">
    <property type="entry name" value="NreC/VraR/RcsB-like_REC"/>
</dbReference>
<name>A0A1M7EKP6_9RHOB</name>
<organism evidence="8 9">
    <name type="scientific">Roseovarius litoreus</name>
    <dbReference type="NCBI Taxonomy" id="1155722"/>
    <lineage>
        <taxon>Bacteria</taxon>
        <taxon>Pseudomonadati</taxon>
        <taxon>Pseudomonadota</taxon>
        <taxon>Alphaproteobacteria</taxon>
        <taxon>Rhodobacterales</taxon>
        <taxon>Roseobacteraceae</taxon>
        <taxon>Roseovarius</taxon>
    </lineage>
</organism>
<dbReference type="PANTHER" id="PTHR43214">
    <property type="entry name" value="TWO-COMPONENT RESPONSE REGULATOR"/>
    <property type="match status" value="1"/>
</dbReference>
<dbReference type="InterPro" id="IPR001789">
    <property type="entry name" value="Sig_transdc_resp-reg_receiver"/>
</dbReference>
<dbReference type="PANTHER" id="PTHR43214:SF41">
    <property type="entry name" value="NITRATE_NITRITE RESPONSE REGULATOR PROTEIN NARP"/>
    <property type="match status" value="1"/>
</dbReference>
<dbReference type="PRINTS" id="PR00038">
    <property type="entry name" value="HTHLUXR"/>
</dbReference>
<sequence length="214" mass="22372">MTDHSVLIIEDRADIVARLSDAINVTDGLTLVGCASTLDHGLNLLFDLKPRILLVDIGLPDGSGIEAVRACAAADWQVDAVVVSIFGDEARVLEAIQAGAKGYLLKGADLGQIGTDILSVLDGGSPISPGIARHLLAVVKDGGTSSVEPGLSPLTEREAEILQAVARGYKRHEIAQQLGISAGTVGNHITSIYRKLEVSTNMEAVARASKKGFL</sequence>
<evidence type="ECO:0000256" key="4">
    <source>
        <dbReference type="ARBA" id="ARBA00023163"/>
    </source>
</evidence>
<dbReference type="SUPFAM" id="SSF46894">
    <property type="entry name" value="C-terminal effector domain of the bipartite response regulators"/>
    <property type="match status" value="1"/>
</dbReference>
<dbReference type="GO" id="GO:0006355">
    <property type="term" value="P:regulation of DNA-templated transcription"/>
    <property type="evidence" value="ECO:0007669"/>
    <property type="project" value="InterPro"/>
</dbReference>
<protein>
    <submittedName>
        <fullName evidence="8">Two component transcriptional regulator, LuxR family</fullName>
    </submittedName>
</protein>
<keyword evidence="9" id="KW-1185">Reference proteome</keyword>
<proteinExistence type="predicted"/>
<dbReference type="SUPFAM" id="SSF52172">
    <property type="entry name" value="CheY-like"/>
    <property type="match status" value="1"/>
</dbReference>
<dbReference type="Pfam" id="PF00072">
    <property type="entry name" value="Response_reg"/>
    <property type="match status" value="1"/>
</dbReference>
<feature type="domain" description="HTH luxR-type" evidence="6">
    <location>
        <begin position="147"/>
        <end position="212"/>
    </location>
</feature>
<dbReference type="InterPro" id="IPR000792">
    <property type="entry name" value="Tscrpt_reg_LuxR_C"/>
</dbReference>
<evidence type="ECO:0000256" key="2">
    <source>
        <dbReference type="ARBA" id="ARBA00023015"/>
    </source>
</evidence>
<gene>
    <name evidence="8" type="ORF">SAMN05443432_103401</name>
</gene>
<evidence type="ECO:0000313" key="9">
    <source>
        <dbReference type="Proteomes" id="UP000322545"/>
    </source>
</evidence>
<dbReference type="InterPro" id="IPR016032">
    <property type="entry name" value="Sig_transdc_resp-reg_C-effctor"/>
</dbReference>
<dbReference type="RefSeq" id="WP_149779170.1">
    <property type="nucleotide sequence ID" value="NZ_FRCB01000003.1"/>
</dbReference>
<feature type="domain" description="Response regulatory" evidence="7">
    <location>
        <begin position="5"/>
        <end position="121"/>
    </location>
</feature>
<keyword evidence="4" id="KW-0804">Transcription</keyword>